<sequence length="86" mass="10590">MPLIRDRRISNFQSFLDRDFEMMLSMRRSVTDVHRRANSIYSSVRPLKMEYHRATTNVEYLRERSIESRKKLEDYLLRPDIRRLKV</sequence>
<reference evidence="1 2" key="1">
    <citation type="submission" date="2021-04" db="EMBL/GenBank/DDBJ databases">
        <authorList>
            <person name="Bliznina A."/>
        </authorList>
    </citation>
    <scope>NUCLEOTIDE SEQUENCE [LARGE SCALE GENOMIC DNA]</scope>
</reference>
<organism evidence="1 2">
    <name type="scientific">Oikopleura dioica</name>
    <name type="common">Tunicate</name>
    <dbReference type="NCBI Taxonomy" id="34765"/>
    <lineage>
        <taxon>Eukaryota</taxon>
        <taxon>Metazoa</taxon>
        <taxon>Chordata</taxon>
        <taxon>Tunicata</taxon>
        <taxon>Appendicularia</taxon>
        <taxon>Copelata</taxon>
        <taxon>Oikopleuridae</taxon>
        <taxon>Oikopleura</taxon>
    </lineage>
</organism>
<evidence type="ECO:0000313" key="2">
    <source>
        <dbReference type="Proteomes" id="UP001158576"/>
    </source>
</evidence>
<accession>A0ABN7ST05</accession>
<name>A0ABN7ST05_OIKDI</name>
<proteinExistence type="predicted"/>
<evidence type="ECO:0000313" key="1">
    <source>
        <dbReference type="EMBL" id="CAG5105831.1"/>
    </source>
</evidence>
<dbReference type="EMBL" id="OU015566">
    <property type="protein sequence ID" value="CAG5105831.1"/>
    <property type="molecule type" value="Genomic_DNA"/>
</dbReference>
<gene>
    <name evidence="1" type="ORF">OKIOD_LOCUS11257</name>
</gene>
<protein>
    <submittedName>
        <fullName evidence="1">Oidioi.mRNA.OKI2018_I69.chr1.g2492.t1.cds</fullName>
    </submittedName>
</protein>
<keyword evidence="2" id="KW-1185">Reference proteome</keyword>
<dbReference type="Proteomes" id="UP001158576">
    <property type="component" value="Chromosome 1"/>
</dbReference>